<dbReference type="GO" id="GO:0043022">
    <property type="term" value="F:ribosome binding"/>
    <property type="evidence" value="ECO:0007669"/>
    <property type="project" value="UniProtKB-ARBA"/>
</dbReference>
<comment type="cofactor">
    <cofactor evidence="8">
        <name>Mg(2+)</name>
        <dbReference type="ChEBI" id="CHEBI:18420"/>
    </cofactor>
</comment>
<evidence type="ECO:0000256" key="5">
    <source>
        <dbReference type="ARBA" id="ARBA00022801"/>
    </source>
</evidence>
<keyword evidence="4 8" id="KW-0547">Nucleotide-binding</keyword>
<feature type="binding site" evidence="8">
    <location>
        <begin position="166"/>
        <end position="173"/>
    </location>
    <ligand>
        <name>GTP</name>
        <dbReference type="ChEBI" id="CHEBI:37565"/>
    </ligand>
</feature>
<evidence type="ECO:0000256" key="3">
    <source>
        <dbReference type="ARBA" id="ARBA00022723"/>
    </source>
</evidence>
<dbReference type="InterPro" id="IPR036726">
    <property type="entry name" value="GTP1_OBG_dom_sf"/>
</dbReference>
<evidence type="ECO:0000313" key="11">
    <source>
        <dbReference type="EMBL" id="AJF05589.1"/>
    </source>
</evidence>
<dbReference type="InterPro" id="IPR006074">
    <property type="entry name" value="GTP1-OBG_CS"/>
</dbReference>
<dbReference type="Gene3D" id="2.70.210.12">
    <property type="entry name" value="GTP1/OBG domain"/>
    <property type="match status" value="1"/>
</dbReference>
<dbReference type="GO" id="GO:0005525">
    <property type="term" value="F:GTP binding"/>
    <property type="evidence" value="ECO:0007669"/>
    <property type="project" value="UniProtKB-UniRule"/>
</dbReference>
<dbReference type="InterPro" id="IPR006169">
    <property type="entry name" value="GTP1_OBG_dom"/>
</dbReference>
<dbReference type="InterPro" id="IPR027417">
    <property type="entry name" value="P-loop_NTPase"/>
</dbReference>
<feature type="binding site" evidence="8">
    <location>
        <begin position="312"/>
        <end position="314"/>
    </location>
    <ligand>
        <name>GTP</name>
        <dbReference type="ChEBI" id="CHEBI:37565"/>
    </ligand>
</feature>
<dbReference type="PRINTS" id="PR00326">
    <property type="entry name" value="GTP1OBG"/>
</dbReference>
<dbReference type="Gene3D" id="3.40.50.300">
    <property type="entry name" value="P-loop containing nucleotide triphosphate hydrolases"/>
    <property type="match status" value="1"/>
</dbReference>
<sequence length="343" mass="36770">MHFVDEVKIHVKAGDGGRGCMSFRREKFIPKGGPDGGDGGNGGDVYFEVDSGCSTLMDFRYKAHYKAGRGGHGMGKNMHGRGGEDLVLKVPPGTLVYDAETGERLADLTEPGEKRLLLKGGLGGRGNARFATSTNRAPRHCQPGTPGEERTLRLELKLLADVGLVGLPNAGKSTLISAVSAARPKIADYPFTTLVPNLGVVQYGGFKSFVMADIPGLIEGASEGQGLGTRFLRHVERTGLILHLLDLLPSEGGDPLEHFDLINRELARHSDELAGKSQIVVLTKLDVTEVREMVPHYAELFRERGFETFAVSAVTGEGVDRLVAAVGARIDERRTAEEGAAQS</sequence>
<evidence type="ECO:0000256" key="6">
    <source>
        <dbReference type="ARBA" id="ARBA00022842"/>
    </source>
</evidence>
<dbReference type="STRING" id="483547.GSUB_02030"/>
<dbReference type="NCBIfam" id="NF008955">
    <property type="entry name" value="PRK12297.1"/>
    <property type="match status" value="1"/>
</dbReference>
<dbReference type="KEGG" id="gsb:GSUB_02030"/>
<reference evidence="11 12" key="1">
    <citation type="journal article" date="2015" name="Genome Announc.">
        <title>Genomes of Geoalkalibacter ferrihydriticus Z-0531T and Geoalkalibacter subterraneus Red1T, Two Haloalkaliphilic Metal-Reducing Deltaproteobacteria.</title>
        <authorList>
            <person name="Badalamenti J.P."/>
            <person name="Krajmalnik-Brown R."/>
            <person name="Torres C.I."/>
            <person name="Bond D.R."/>
        </authorList>
    </citation>
    <scope>NUCLEOTIDE SEQUENCE [LARGE SCALE GENOMIC DNA]</scope>
    <source>
        <strain evidence="11 12">Red1</strain>
    </source>
</reference>
<dbReference type="RefSeq" id="WP_040198971.1">
    <property type="nucleotide sequence ID" value="NZ_CP010311.1"/>
</dbReference>
<comment type="similarity">
    <text evidence="1 8">Belongs to the TRAFAC class OBG-HflX-like GTPase superfamily. OBG GTPase family.</text>
</comment>
<evidence type="ECO:0000256" key="1">
    <source>
        <dbReference type="ARBA" id="ARBA00007699"/>
    </source>
</evidence>
<dbReference type="PANTHER" id="PTHR11702">
    <property type="entry name" value="DEVELOPMENTALLY REGULATED GTP-BINDING PROTEIN-RELATED"/>
    <property type="match status" value="1"/>
</dbReference>
<evidence type="ECO:0000256" key="4">
    <source>
        <dbReference type="ARBA" id="ARBA00022741"/>
    </source>
</evidence>
<comment type="function">
    <text evidence="8">An essential GTPase which binds GTP, GDP and possibly (p)ppGpp with moderate affinity, with high nucleotide exchange rates and a fairly low GTP hydrolysis rate. Plays a role in control of the cell cycle, stress response, ribosome biogenesis and in those bacteria that undergo differentiation, in morphogenesis control.</text>
</comment>
<accession>A0A0B5FLT1</accession>
<comment type="subunit">
    <text evidence="8">Monomer.</text>
</comment>
<proteinExistence type="inferred from homology"/>
<feature type="binding site" evidence="8">
    <location>
        <begin position="213"/>
        <end position="216"/>
    </location>
    <ligand>
        <name>GTP</name>
        <dbReference type="ChEBI" id="CHEBI:37565"/>
    </ligand>
</feature>
<dbReference type="SUPFAM" id="SSF52540">
    <property type="entry name" value="P-loop containing nucleoside triphosphate hydrolases"/>
    <property type="match status" value="1"/>
</dbReference>
<feature type="binding site" evidence="8">
    <location>
        <position position="173"/>
    </location>
    <ligand>
        <name>Mg(2+)</name>
        <dbReference type="ChEBI" id="CHEBI:18420"/>
    </ligand>
</feature>
<comment type="subcellular location">
    <subcellularLocation>
        <location evidence="8">Cytoplasm</location>
    </subcellularLocation>
</comment>
<dbReference type="InterPro" id="IPR014100">
    <property type="entry name" value="GTP-bd_Obg/CgtA"/>
</dbReference>
<dbReference type="SUPFAM" id="SSF82051">
    <property type="entry name" value="Obg GTP-binding protein N-terminal domain"/>
    <property type="match status" value="1"/>
</dbReference>
<feature type="domain" description="OBG-type G" evidence="9">
    <location>
        <begin position="160"/>
        <end position="331"/>
    </location>
</feature>
<evidence type="ECO:0000256" key="8">
    <source>
        <dbReference type="HAMAP-Rule" id="MF_01454"/>
    </source>
</evidence>
<dbReference type="InterPro" id="IPR045086">
    <property type="entry name" value="OBG_GTPase"/>
</dbReference>
<dbReference type="NCBIfam" id="NF008956">
    <property type="entry name" value="PRK12299.1"/>
    <property type="match status" value="1"/>
</dbReference>
<dbReference type="Pfam" id="PF01018">
    <property type="entry name" value="GTP1_OBG"/>
    <property type="match status" value="1"/>
</dbReference>
<feature type="binding site" evidence="8">
    <location>
        <position position="193"/>
    </location>
    <ligand>
        <name>Mg(2+)</name>
        <dbReference type="ChEBI" id="CHEBI:18420"/>
    </ligand>
</feature>
<dbReference type="PROSITE" id="PS51710">
    <property type="entry name" value="G_OBG"/>
    <property type="match status" value="1"/>
</dbReference>
<gene>
    <name evidence="8" type="primary">obg</name>
    <name evidence="11" type="ORF">GSUB_02030</name>
</gene>
<dbReference type="FunFam" id="2.70.210.12:FF:000001">
    <property type="entry name" value="GTPase Obg"/>
    <property type="match status" value="1"/>
</dbReference>
<dbReference type="PROSITE" id="PS00905">
    <property type="entry name" value="GTP1_OBG"/>
    <property type="match status" value="1"/>
</dbReference>
<dbReference type="PROSITE" id="PS51883">
    <property type="entry name" value="OBG"/>
    <property type="match status" value="1"/>
</dbReference>
<dbReference type="HAMAP" id="MF_01454">
    <property type="entry name" value="GTPase_Obg"/>
    <property type="match status" value="1"/>
</dbReference>
<dbReference type="EC" id="3.6.5.-" evidence="8"/>
<dbReference type="InterPro" id="IPR006073">
    <property type="entry name" value="GTP-bd"/>
</dbReference>
<keyword evidence="2 8" id="KW-0963">Cytoplasm</keyword>
<dbReference type="AlphaFoldDB" id="A0A0B5FLT1"/>
<feature type="binding site" evidence="8">
    <location>
        <begin position="283"/>
        <end position="286"/>
    </location>
    <ligand>
        <name>GTP</name>
        <dbReference type="ChEBI" id="CHEBI:37565"/>
    </ligand>
</feature>
<name>A0A0B5FLT1_9BACT</name>
<dbReference type="EMBL" id="CP010311">
    <property type="protein sequence ID" value="AJF05589.1"/>
    <property type="molecule type" value="Genomic_DNA"/>
</dbReference>
<organism evidence="11 12">
    <name type="scientific">Geoalkalibacter subterraneus</name>
    <dbReference type="NCBI Taxonomy" id="483547"/>
    <lineage>
        <taxon>Bacteria</taxon>
        <taxon>Pseudomonadati</taxon>
        <taxon>Thermodesulfobacteriota</taxon>
        <taxon>Desulfuromonadia</taxon>
        <taxon>Desulfuromonadales</taxon>
        <taxon>Geoalkalibacteraceae</taxon>
        <taxon>Geoalkalibacter</taxon>
    </lineage>
</organism>
<evidence type="ECO:0000256" key="7">
    <source>
        <dbReference type="ARBA" id="ARBA00023134"/>
    </source>
</evidence>
<dbReference type="GO" id="GO:0005737">
    <property type="term" value="C:cytoplasm"/>
    <property type="evidence" value="ECO:0007669"/>
    <property type="project" value="UniProtKB-SubCell"/>
</dbReference>
<dbReference type="Proteomes" id="UP000035036">
    <property type="component" value="Chromosome"/>
</dbReference>
<dbReference type="NCBIfam" id="TIGR02729">
    <property type="entry name" value="Obg_CgtA"/>
    <property type="match status" value="1"/>
</dbReference>
<evidence type="ECO:0000313" key="12">
    <source>
        <dbReference type="Proteomes" id="UP000035036"/>
    </source>
</evidence>
<evidence type="ECO:0000259" key="9">
    <source>
        <dbReference type="PROSITE" id="PS51710"/>
    </source>
</evidence>
<dbReference type="HOGENOM" id="CLU_011747_2_3_7"/>
<dbReference type="OrthoDB" id="9807318at2"/>
<feature type="binding site" evidence="8">
    <location>
        <begin position="191"/>
        <end position="195"/>
    </location>
    <ligand>
        <name>GTP</name>
        <dbReference type="ChEBI" id="CHEBI:37565"/>
    </ligand>
</feature>
<evidence type="ECO:0000259" key="10">
    <source>
        <dbReference type="PROSITE" id="PS51883"/>
    </source>
</evidence>
<keyword evidence="6 8" id="KW-0460">Magnesium</keyword>
<keyword evidence="12" id="KW-1185">Reference proteome</keyword>
<dbReference type="Pfam" id="PF01926">
    <property type="entry name" value="MMR_HSR1"/>
    <property type="match status" value="1"/>
</dbReference>
<dbReference type="InterPro" id="IPR031167">
    <property type="entry name" value="G_OBG"/>
</dbReference>
<keyword evidence="5 8" id="KW-0378">Hydrolase</keyword>
<dbReference type="GO" id="GO:0042254">
    <property type="term" value="P:ribosome biogenesis"/>
    <property type="evidence" value="ECO:0007669"/>
    <property type="project" value="UniProtKB-UniRule"/>
</dbReference>
<evidence type="ECO:0000256" key="2">
    <source>
        <dbReference type="ARBA" id="ARBA00022490"/>
    </source>
</evidence>
<keyword evidence="7 8" id="KW-0342">GTP-binding</keyword>
<dbReference type="GO" id="GO:0003924">
    <property type="term" value="F:GTPase activity"/>
    <property type="evidence" value="ECO:0007669"/>
    <property type="project" value="UniProtKB-UniRule"/>
</dbReference>
<dbReference type="NCBIfam" id="NF008954">
    <property type="entry name" value="PRK12296.1"/>
    <property type="match status" value="1"/>
</dbReference>
<protein>
    <recommendedName>
        <fullName evidence="8">GTPase Obg</fullName>
        <ecNumber evidence="8">3.6.5.-</ecNumber>
    </recommendedName>
    <alternativeName>
        <fullName evidence="8">GTP-binding protein Obg</fullName>
    </alternativeName>
</protein>
<keyword evidence="3 8" id="KW-0479">Metal-binding</keyword>
<dbReference type="PIRSF" id="PIRSF002401">
    <property type="entry name" value="GTP_bd_Obg/CgtA"/>
    <property type="match status" value="1"/>
</dbReference>
<dbReference type="PANTHER" id="PTHR11702:SF31">
    <property type="entry name" value="MITOCHONDRIAL RIBOSOME-ASSOCIATED GTPASE 2"/>
    <property type="match status" value="1"/>
</dbReference>
<dbReference type="GO" id="GO:0000287">
    <property type="term" value="F:magnesium ion binding"/>
    <property type="evidence" value="ECO:0007669"/>
    <property type="project" value="InterPro"/>
</dbReference>
<feature type="domain" description="Obg" evidence="10">
    <location>
        <begin position="1"/>
        <end position="159"/>
    </location>
</feature>
<dbReference type="CDD" id="cd01898">
    <property type="entry name" value="Obg"/>
    <property type="match status" value="1"/>
</dbReference>